<reference evidence="1" key="1">
    <citation type="journal article" date="2021" name="PeerJ">
        <title>Extensive microbial diversity within the chicken gut microbiome revealed by metagenomics and culture.</title>
        <authorList>
            <person name="Gilroy R."/>
            <person name="Ravi A."/>
            <person name="Getino M."/>
            <person name="Pursley I."/>
            <person name="Horton D.L."/>
            <person name="Alikhan N.F."/>
            <person name="Baker D."/>
            <person name="Gharbi K."/>
            <person name="Hall N."/>
            <person name="Watson M."/>
            <person name="Adriaenssens E.M."/>
            <person name="Foster-Nyarko E."/>
            <person name="Jarju S."/>
            <person name="Secka A."/>
            <person name="Antonio M."/>
            <person name="Oren A."/>
            <person name="Chaudhuri R.R."/>
            <person name="La Ragione R."/>
            <person name="Hildebrand F."/>
            <person name="Pallen M.J."/>
        </authorList>
    </citation>
    <scope>NUCLEOTIDE SEQUENCE</scope>
    <source>
        <strain evidence="1">ChiGjej3B3-7470</strain>
    </source>
</reference>
<accession>A0A921EQW9</accession>
<organism evidence="1 2">
    <name type="scientific">Tessaracoccus flavescens</name>
    <dbReference type="NCBI Taxonomy" id="399497"/>
    <lineage>
        <taxon>Bacteria</taxon>
        <taxon>Bacillati</taxon>
        <taxon>Actinomycetota</taxon>
        <taxon>Actinomycetes</taxon>
        <taxon>Propionibacteriales</taxon>
        <taxon>Propionibacteriaceae</taxon>
        <taxon>Tessaracoccus</taxon>
    </lineage>
</organism>
<sequence length="231" mass="24734">MCTVVIRVPDDSGPVRVLAVRDEDPARPWLPLGAWWPEHPDVRGIKDQLAGGAWLAVDDEKLAVLLNRAGGSDVVPPASRGTLVMGAMARQPLPDPLTTLGFNLVEATADGARITSWEGGSPRVTDLAPGTHMIAHDDVDDPATPRVAAWLDEFAAAPTDGDRWWEAWLDVLSGSAGMEATDDRAIVRDNRPHGFPTLTLLVCVVSLGPDGTDARMATLDRPGVWNDVTLD</sequence>
<name>A0A921EQW9_9ACTN</name>
<protein>
    <submittedName>
        <fullName evidence="1">NRDE family protein</fullName>
    </submittedName>
</protein>
<dbReference type="AlphaFoldDB" id="A0A921EQW9"/>
<evidence type="ECO:0000313" key="2">
    <source>
        <dbReference type="Proteomes" id="UP000712713"/>
    </source>
</evidence>
<gene>
    <name evidence="1" type="ORF">K8V15_08690</name>
</gene>
<dbReference type="InterPro" id="IPR008551">
    <property type="entry name" value="TANGO2"/>
</dbReference>
<dbReference type="Pfam" id="PF05742">
    <property type="entry name" value="TANGO2"/>
    <property type="match status" value="1"/>
</dbReference>
<evidence type="ECO:0000313" key="1">
    <source>
        <dbReference type="EMBL" id="HJE52035.1"/>
    </source>
</evidence>
<dbReference type="Proteomes" id="UP000712713">
    <property type="component" value="Unassembled WGS sequence"/>
</dbReference>
<dbReference type="EMBL" id="DYZF01000219">
    <property type="protein sequence ID" value="HJE52035.1"/>
    <property type="molecule type" value="Genomic_DNA"/>
</dbReference>
<proteinExistence type="predicted"/>
<reference evidence="1" key="2">
    <citation type="submission" date="2021-09" db="EMBL/GenBank/DDBJ databases">
        <authorList>
            <person name="Gilroy R."/>
        </authorList>
    </citation>
    <scope>NUCLEOTIDE SEQUENCE</scope>
    <source>
        <strain evidence="1">ChiGjej3B3-7470</strain>
    </source>
</reference>
<comment type="caution">
    <text evidence="1">The sequence shown here is derived from an EMBL/GenBank/DDBJ whole genome shotgun (WGS) entry which is preliminary data.</text>
</comment>